<accession>A0A0F5MNF4</accession>
<comment type="caution">
    <text evidence="2">The sequence shown here is derived from an EMBL/GenBank/DDBJ whole genome shotgun (WGS) entry which is preliminary data.</text>
</comment>
<keyword evidence="1" id="KW-0472">Membrane</keyword>
<organism evidence="2 3">
    <name type="scientific">Candidatus Arcanibacter lacustris</name>
    <dbReference type="NCBI Taxonomy" id="1607817"/>
    <lineage>
        <taxon>Bacteria</taxon>
        <taxon>Pseudomonadati</taxon>
        <taxon>Pseudomonadota</taxon>
        <taxon>Alphaproteobacteria</taxon>
        <taxon>Rickettsiales</taxon>
        <taxon>Candidatus Arcanibacter</taxon>
    </lineage>
</organism>
<dbReference type="Proteomes" id="UP000033358">
    <property type="component" value="Unassembled WGS sequence"/>
</dbReference>
<feature type="transmembrane region" description="Helical" evidence="1">
    <location>
        <begin position="33"/>
        <end position="54"/>
    </location>
</feature>
<keyword evidence="1" id="KW-0812">Transmembrane</keyword>
<gene>
    <name evidence="2" type="ORF">SZ25_00824</name>
</gene>
<protein>
    <submittedName>
        <fullName evidence="2">Uncharacterized protein</fullName>
    </submittedName>
</protein>
<proteinExistence type="predicted"/>
<name>A0A0F5MNF4_9RICK</name>
<evidence type="ECO:0000313" key="2">
    <source>
        <dbReference type="EMBL" id="KKB96104.1"/>
    </source>
</evidence>
<keyword evidence="3" id="KW-1185">Reference proteome</keyword>
<dbReference type="AlphaFoldDB" id="A0A0F5MNF4"/>
<evidence type="ECO:0000256" key="1">
    <source>
        <dbReference type="SAM" id="Phobius"/>
    </source>
</evidence>
<evidence type="ECO:0000313" key="3">
    <source>
        <dbReference type="Proteomes" id="UP000033358"/>
    </source>
</evidence>
<sequence length="60" mass="7214">MSEKLVKHNHYQKQDLKSYLVDDVMIFPADNNMAWILAIVGVYCSFFFCIWVLLDIFIYY</sequence>
<reference evidence="2 3" key="1">
    <citation type="submission" date="2015-02" db="EMBL/GenBank/DDBJ databases">
        <title>Single cell genomics of a rare environmental alphaproteobacterium provides unique insights into Rickettsiaceae evolution.</title>
        <authorList>
            <person name="Martijn J."/>
            <person name="Schulz F."/>
            <person name="Zaremba-Niedzwiedzka K."/>
            <person name="Viklund J."/>
            <person name="Stepanauskas R."/>
            <person name="Andersson S.G.E."/>
            <person name="Horn M."/>
            <person name="Guy L."/>
            <person name="Ettema T.J.G."/>
        </authorList>
    </citation>
    <scope>NUCLEOTIDE SEQUENCE [LARGE SCALE GENOMIC DNA]</scope>
    <source>
        <strain evidence="2 3">SCGC AAA041-L04</strain>
    </source>
</reference>
<keyword evidence="1" id="KW-1133">Transmembrane helix</keyword>
<dbReference type="EMBL" id="JYHA01000136">
    <property type="protein sequence ID" value="KKB96104.1"/>
    <property type="molecule type" value="Genomic_DNA"/>
</dbReference>